<evidence type="ECO:0008006" key="3">
    <source>
        <dbReference type="Google" id="ProtNLM"/>
    </source>
</evidence>
<dbReference type="AlphaFoldDB" id="A0A6A0API3"/>
<name>A0A6A0API3_9ACTN</name>
<comment type="caution">
    <text evidence="1">The sequence shown here is derived from an EMBL/GenBank/DDBJ whole genome shotgun (WGS) entry which is preliminary data.</text>
</comment>
<evidence type="ECO:0000313" key="2">
    <source>
        <dbReference type="Proteomes" id="UP000484988"/>
    </source>
</evidence>
<accession>A0A6A0API3</accession>
<evidence type="ECO:0000313" key="1">
    <source>
        <dbReference type="EMBL" id="GFH34916.1"/>
    </source>
</evidence>
<protein>
    <recommendedName>
        <fullName evidence="3">DUF5753 domain-containing protein</fullName>
    </recommendedName>
</protein>
<organism evidence="1 2">
    <name type="scientific">Streptomyces pacificus</name>
    <dbReference type="NCBI Taxonomy" id="2705029"/>
    <lineage>
        <taxon>Bacteria</taxon>
        <taxon>Bacillati</taxon>
        <taxon>Actinomycetota</taxon>
        <taxon>Actinomycetes</taxon>
        <taxon>Kitasatosporales</taxon>
        <taxon>Streptomycetaceae</taxon>
        <taxon>Streptomyces</taxon>
    </lineage>
</organism>
<keyword evidence="2" id="KW-1185">Reference proteome</keyword>
<dbReference type="Proteomes" id="UP000484988">
    <property type="component" value="Unassembled WGS sequence"/>
</dbReference>
<dbReference type="EMBL" id="BLLG01000003">
    <property type="protein sequence ID" value="GFH34916.1"/>
    <property type="molecule type" value="Genomic_DNA"/>
</dbReference>
<reference evidence="1 2" key="1">
    <citation type="submission" date="2020-02" db="EMBL/GenBank/DDBJ databases">
        <title>Whole Genome Shotgun Sequence of Streptomyces sp. strain CWH03.</title>
        <authorList>
            <person name="Dohra H."/>
            <person name="Kodani S."/>
            <person name="Yamamura H."/>
        </authorList>
    </citation>
    <scope>NUCLEOTIDE SEQUENCE [LARGE SCALE GENOMIC DNA]</scope>
    <source>
        <strain evidence="1 2">CWH03</strain>
    </source>
</reference>
<gene>
    <name evidence="1" type="ORF">SCWH03_11300</name>
</gene>
<proteinExistence type="predicted"/>
<sequence>MRARRFLFAGAGPCPPGAEELWIDDAASVDTYARTWRTLRESAVYGTDARNLISAARRTLR</sequence>